<dbReference type="GeneTree" id="ENSGT01010000229007"/>
<comment type="similarity">
    <text evidence="2">Belongs to the MS4A family.</text>
</comment>
<keyword evidence="4 6" id="KW-1133">Transmembrane helix</keyword>
<evidence type="ECO:0000256" key="3">
    <source>
        <dbReference type="ARBA" id="ARBA00022692"/>
    </source>
</evidence>
<evidence type="ECO:0000256" key="6">
    <source>
        <dbReference type="SAM" id="Phobius"/>
    </source>
</evidence>
<dbReference type="InterPro" id="IPR007237">
    <property type="entry name" value="CD20-like"/>
</dbReference>
<evidence type="ECO:0000313" key="7">
    <source>
        <dbReference type="Ensembl" id="ENSACAP00000039396.1"/>
    </source>
</evidence>
<comment type="subcellular location">
    <subcellularLocation>
        <location evidence="1">Membrane</location>
        <topology evidence="1">Multi-pass membrane protein</topology>
    </subcellularLocation>
</comment>
<protein>
    <submittedName>
        <fullName evidence="7">Uncharacterized protein</fullName>
    </submittedName>
</protein>
<dbReference type="AlphaFoldDB" id="A0A803TW06"/>
<dbReference type="PANTHER" id="PTHR23320">
    <property type="entry name" value="MEMBRANE-SPANNING 4-DOMAINS SUBFAMILY A MS4A -RELATED"/>
    <property type="match status" value="1"/>
</dbReference>
<keyword evidence="8" id="KW-1185">Reference proteome</keyword>
<name>A0A803TW06_ANOCA</name>
<evidence type="ECO:0000256" key="1">
    <source>
        <dbReference type="ARBA" id="ARBA00004141"/>
    </source>
</evidence>
<dbReference type="Proteomes" id="UP000001646">
    <property type="component" value="Unplaced"/>
</dbReference>
<evidence type="ECO:0000256" key="5">
    <source>
        <dbReference type="ARBA" id="ARBA00023136"/>
    </source>
</evidence>
<feature type="transmembrane region" description="Helical" evidence="6">
    <location>
        <begin position="69"/>
        <end position="90"/>
    </location>
</feature>
<accession>A0A803TW06</accession>
<keyword evidence="5 6" id="KW-0472">Membrane</keyword>
<reference evidence="7" key="3">
    <citation type="submission" date="2025-09" db="UniProtKB">
        <authorList>
            <consortium name="Ensembl"/>
        </authorList>
    </citation>
    <scope>IDENTIFICATION</scope>
</reference>
<reference evidence="7" key="2">
    <citation type="submission" date="2025-08" db="UniProtKB">
        <authorList>
            <consortium name="Ensembl"/>
        </authorList>
    </citation>
    <scope>IDENTIFICATION</scope>
</reference>
<dbReference type="Ensembl" id="ENSACAT00000043416.1">
    <property type="protein sequence ID" value="ENSACAP00000039396.1"/>
    <property type="gene ID" value="ENSACAG00000034662.1"/>
</dbReference>
<organism evidence="7 8">
    <name type="scientific">Anolis carolinensis</name>
    <name type="common">Green anole</name>
    <name type="synonym">American chameleon</name>
    <dbReference type="NCBI Taxonomy" id="28377"/>
    <lineage>
        <taxon>Eukaryota</taxon>
        <taxon>Metazoa</taxon>
        <taxon>Chordata</taxon>
        <taxon>Craniata</taxon>
        <taxon>Vertebrata</taxon>
        <taxon>Euteleostomi</taxon>
        <taxon>Lepidosauria</taxon>
        <taxon>Squamata</taxon>
        <taxon>Bifurcata</taxon>
        <taxon>Unidentata</taxon>
        <taxon>Episquamata</taxon>
        <taxon>Toxicofera</taxon>
        <taxon>Iguania</taxon>
        <taxon>Dactyloidae</taxon>
        <taxon>Anolis</taxon>
    </lineage>
</organism>
<evidence type="ECO:0000256" key="2">
    <source>
        <dbReference type="ARBA" id="ARBA00009565"/>
    </source>
</evidence>
<dbReference type="InterPro" id="IPR030417">
    <property type="entry name" value="MS4A"/>
</dbReference>
<dbReference type="PANTHER" id="PTHR23320:SF155">
    <property type="entry name" value="MEMBRANE-SPANNING 4-DOMAINS SUBFAMILY A MEMBER 8"/>
    <property type="match status" value="1"/>
</dbReference>
<dbReference type="GO" id="GO:0016020">
    <property type="term" value="C:membrane"/>
    <property type="evidence" value="ECO:0007669"/>
    <property type="project" value="UniProtKB-SubCell"/>
</dbReference>
<proteinExistence type="inferred from homology"/>
<feature type="transmembrane region" description="Helical" evidence="6">
    <location>
        <begin position="96"/>
        <end position="115"/>
    </location>
</feature>
<reference evidence="7" key="1">
    <citation type="submission" date="2009-12" db="EMBL/GenBank/DDBJ databases">
        <title>The Genome Sequence of Anolis carolinensis (Green Anole Lizard).</title>
        <authorList>
            <consortium name="The Genome Sequencing Platform"/>
            <person name="Di Palma F."/>
            <person name="Alfoldi J."/>
            <person name="Heiman D."/>
            <person name="Young S."/>
            <person name="Grabherr M."/>
            <person name="Johnson J."/>
            <person name="Lander E.S."/>
            <person name="Lindblad-Toh K."/>
        </authorList>
    </citation>
    <scope>NUCLEOTIDE SEQUENCE [LARGE SCALE GENOMIC DNA]</scope>
    <source>
        <strain evidence="7">JBL SC #1</strain>
    </source>
</reference>
<evidence type="ECO:0000313" key="8">
    <source>
        <dbReference type="Proteomes" id="UP000001646"/>
    </source>
</evidence>
<keyword evidence="3 6" id="KW-0812">Transmembrane</keyword>
<evidence type="ECO:0000256" key="4">
    <source>
        <dbReference type="ARBA" id="ARBA00022989"/>
    </source>
</evidence>
<dbReference type="Pfam" id="PF04103">
    <property type="entry name" value="CD20"/>
    <property type="match status" value="1"/>
</dbReference>
<sequence length="148" mass="15796">MASGTVVFLAPNGVNQDGQGVPGVTVTQPPGMIQYVQYEGPQFGSPSRPLQQNLRVSPMVKFLNVAKTLGAVQIFIGLIHIGLGAVLAAIWGFPCIISIAVVGGYVFWGALFFIISGSLSIAAEKQATTGLVRKKDRETEKETQFNIF</sequence>
<dbReference type="InParanoid" id="A0A803TW06"/>